<evidence type="ECO:0000256" key="2">
    <source>
        <dbReference type="ARBA" id="ARBA00023315"/>
    </source>
</evidence>
<dbReference type="RefSeq" id="WP_209695604.1">
    <property type="nucleotide sequence ID" value="NZ_BAAAVU010000006.1"/>
</dbReference>
<keyword evidence="1" id="KW-0808">Transferase</keyword>
<evidence type="ECO:0000259" key="3">
    <source>
        <dbReference type="PROSITE" id="PS51186"/>
    </source>
</evidence>
<name>A0ABS4UMQ4_9ACTN</name>
<protein>
    <submittedName>
        <fullName evidence="4">GNAT superfamily N-acetyltransferase</fullName>
    </submittedName>
</protein>
<evidence type="ECO:0000313" key="5">
    <source>
        <dbReference type="Proteomes" id="UP000755585"/>
    </source>
</evidence>
<keyword evidence="5" id="KW-1185">Reference proteome</keyword>
<dbReference type="Proteomes" id="UP000755585">
    <property type="component" value="Unassembled WGS sequence"/>
</dbReference>
<dbReference type="EMBL" id="JAGINT010000001">
    <property type="protein sequence ID" value="MBP2352932.1"/>
    <property type="molecule type" value="Genomic_DNA"/>
</dbReference>
<dbReference type="InterPro" id="IPR000182">
    <property type="entry name" value="GNAT_dom"/>
</dbReference>
<dbReference type="InterPro" id="IPR050832">
    <property type="entry name" value="Bact_Acetyltransf"/>
</dbReference>
<keyword evidence="2" id="KW-0012">Acyltransferase</keyword>
<gene>
    <name evidence="4" type="ORF">JOF29_004015</name>
</gene>
<feature type="domain" description="N-acetyltransferase" evidence="3">
    <location>
        <begin position="16"/>
        <end position="207"/>
    </location>
</feature>
<dbReference type="Pfam" id="PF00583">
    <property type="entry name" value="Acetyltransf_1"/>
    <property type="match status" value="1"/>
</dbReference>
<organism evidence="4 5">
    <name type="scientific">Kribbella aluminosa</name>
    <dbReference type="NCBI Taxonomy" id="416017"/>
    <lineage>
        <taxon>Bacteria</taxon>
        <taxon>Bacillati</taxon>
        <taxon>Actinomycetota</taxon>
        <taxon>Actinomycetes</taxon>
        <taxon>Propionibacteriales</taxon>
        <taxon>Kribbellaceae</taxon>
        <taxon>Kribbella</taxon>
    </lineage>
</organism>
<proteinExistence type="predicted"/>
<dbReference type="PROSITE" id="PS51186">
    <property type="entry name" value="GNAT"/>
    <property type="match status" value="1"/>
</dbReference>
<sequence>MPVHREDTTPGSPPQMEVHVVTPDRWNDLVQLFERKGPRGGVPIPGHCWCMLWRDEQGPADRRKAALKATVDQGRYPGLVAYIDDRPVGWVAVAPRADHSRLERSRQYGPTAGDHDVFAVTCFYVDRDVRGRGIASALLDAAIDHARERGAVALDAFPKTNLAPHAQASRRAEENDSWMGRRASYEARGFLTLRDAGARTVMRLTFNPDRRID</sequence>
<reference evidence="4 5" key="1">
    <citation type="submission" date="2021-03" db="EMBL/GenBank/DDBJ databases">
        <title>Sequencing the genomes of 1000 actinobacteria strains.</title>
        <authorList>
            <person name="Klenk H.-P."/>
        </authorList>
    </citation>
    <scope>NUCLEOTIDE SEQUENCE [LARGE SCALE GENOMIC DNA]</scope>
    <source>
        <strain evidence="4 5">DSM 18824</strain>
    </source>
</reference>
<dbReference type="Gene3D" id="3.40.630.30">
    <property type="match status" value="1"/>
</dbReference>
<dbReference type="CDD" id="cd04301">
    <property type="entry name" value="NAT_SF"/>
    <property type="match status" value="1"/>
</dbReference>
<dbReference type="PANTHER" id="PTHR43877">
    <property type="entry name" value="AMINOALKYLPHOSPHONATE N-ACETYLTRANSFERASE-RELATED-RELATED"/>
    <property type="match status" value="1"/>
</dbReference>
<accession>A0ABS4UMQ4</accession>
<dbReference type="SUPFAM" id="SSF55729">
    <property type="entry name" value="Acyl-CoA N-acyltransferases (Nat)"/>
    <property type="match status" value="1"/>
</dbReference>
<dbReference type="InterPro" id="IPR016181">
    <property type="entry name" value="Acyl_CoA_acyltransferase"/>
</dbReference>
<evidence type="ECO:0000313" key="4">
    <source>
        <dbReference type="EMBL" id="MBP2352932.1"/>
    </source>
</evidence>
<evidence type="ECO:0000256" key="1">
    <source>
        <dbReference type="ARBA" id="ARBA00022679"/>
    </source>
</evidence>
<comment type="caution">
    <text evidence="4">The sequence shown here is derived from an EMBL/GenBank/DDBJ whole genome shotgun (WGS) entry which is preliminary data.</text>
</comment>